<dbReference type="EnsemblBacteria" id="CAD78854">
    <property type="protein sequence ID" value="CAD78854"/>
    <property type="gene ID" value="RB10384"/>
</dbReference>
<evidence type="ECO:0000313" key="2">
    <source>
        <dbReference type="EMBL" id="CAD78854.1"/>
    </source>
</evidence>
<organism evidence="2 3">
    <name type="scientific">Rhodopirellula baltica (strain DSM 10527 / NCIMB 13988 / SH1)</name>
    <dbReference type="NCBI Taxonomy" id="243090"/>
    <lineage>
        <taxon>Bacteria</taxon>
        <taxon>Pseudomonadati</taxon>
        <taxon>Planctomycetota</taxon>
        <taxon>Planctomycetia</taxon>
        <taxon>Pirellulales</taxon>
        <taxon>Pirellulaceae</taxon>
        <taxon>Rhodopirellula</taxon>
    </lineage>
</organism>
<dbReference type="KEGG" id="rba:RB10384"/>
<feature type="compositionally biased region" description="Low complexity" evidence="1">
    <location>
        <begin position="14"/>
        <end position="24"/>
    </location>
</feature>
<evidence type="ECO:0000256" key="1">
    <source>
        <dbReference type="SAM" id="MobiDB-lite"/>
    </source>
</evidence>
<dbReference type="InParanoid" id="Q7UF29"/>
<gene>
    <name evidence="2" type="ordered locus">RB10384</name>
</gene>
<evidence type="ECO:0000313" key="3">
    <source>
        <dbReference type="Proteomes" id="UP000001025"/>
    </source>
</evidence>
<dbReference type="STRING" id="243090.RB10384"/>
<accession>Q7UF29</accession>
<feature type="region of interest" description="Disordered" evidence="1">
    <location>
        <begin position="11"/>
        <end position="39"/>
    </location>
</feature>
<dbReference type="EMBL" id="BX294151">
    <property type="protein sequence ID" value="CAD78854.1"/>
    <property type="molecule type" value="Genomic_DNA"/>
</dbReference>
<keyword evidence="3" id="KW-1185">Reference proteome</keyword>
<sequence length="96" mass="10536">MPNLILGEAIWNGPGETTMSTSSPTPNPSEWVPSETGSPRHEIQCLDWGRITALFDTESVNAAFGDWIDTDLSDMETRLSAFQSHGSILRGLKDSR</sequence>
<dbReference type="Proteomes" id="UP000001025">
    <property type="component" value="Chromosome"/>
</dbReference>
<dbReference type="AlphaFoldDB" id="Q7UF29"/>
<name>Q7UF29_RHOBA</name>
<protein>
    <submittedName>
        <fullName evidence="2">Uncharacterized protein</fullName>
    </submittedName>
</protein>
<dbReference type="HOGENOM" id="CLU_2357807_0_0_0"/>
<reference evidence="2 3" key="1">
    <citation type="journal article" date="2003" name="Proc. Natl. Acad. Sci. U.S.A.">
        <title>Complete genome sequence of the marine planctomycete Pirellula sp. strain 1.</title>
        <authorList>
            <person name="Gloeckner F.O."/>
            <person name="Kube M."/>
            <person name="Bauer M."/>
            <person name="Teeling H."/>
            <person name="Lombardot T."/>
            <person name="Ludwig W."/>
            <person name="Gade D."/>
            <person name="Beck A."/>
            <person name="Borzym K."/>
            <person name="Heitmann K."/>
            <person name="Rabus R."/>
            <person name="Schlesner H."/>
            <person name="Amann R."/>
            <person name="Reinhardt R."/>
        </authorList>
    </citation>
    <scope>NUCLEOTIDE SEQUENCE [LARGE SCALE GENOMIC DNA]</scope>
    <source>
        <strain evidence="3">DSM 10527 / NCIMB 13988 / SH1</strain>
    </source>
</reference>
<proteinExistence type="predicted"/>
<dbReference type="PATRIC" id="fig|243090.15.peg.5021"/>
<dbReference type="OrthoDB" id="282320at2"/>